<dbReference type="Pfam" id="PF09362">
    <property type="entry name" value="DUF1996"/>
    <property type="match status" value="1"/>
</dbReference>
<feature type="domain" description="WSC" evidence="3">
    <location>
        <begin position="1684"/>
        <end position="1777"/>
    </location>
</feature>
<comment type="caution">
    <text evidence="4">The sequence shown here is derived from an EMBL/GenBank/DDBJ whole genome shotgun (WGS) entry which is preliminary data.</text>
</comment>
<name>A0A1Y2BMB4_9TREE</name>
<dbReference type="InterPro" id="IPR018535">
    <property type="entry name" value="DUF1996"/>
</dbReference>
<dbReference type="InParanoid" id="A0A1Y2BMB4"/>
<feature type="chain" id="PRO_5011988192" description="WSC domain-containing protein" evidence="2">
    <location>
        <begin position="22"/>
        <end position="1828"/>
    </location>
</feature>
<evidence type="ECO:0000256" key="2">
    <source>
        <dbReference type="SAM" id="SignalP"/>
    </source>
</evidence>
<dbReference type="PANTHER" id="PTHR43662">
    <property type="match status" value="1"/>
</dbReference>
<dbReference type="InterPro" id="IPR002889">
    <property type="entry name" value="WSC_carb-bd"/>
</dbReference>
<feature type="signal peptide" evidence="2">
    <location>
        <begin position="1"/>
        <end position="21"/>
    </location>
</feature>
<accession>A0A1Y2BMB4</accession>
<feature type="region of interest" description="Disordered" evidence="1">
    <location>
        <begin position="1807"/>
        <end position="1828"/>
    </location>
</feature>
<reference evidence="4 5" key="1">
    <citation type="submission" date="2016-07" db="EMBL/GenBank/DDBJ databases">
        <title>Pervasive Adenine N6-methylation of Active Genes in Fungi.</title>
        <authorList>
            <consortium name="DOE Joint Genome Institute"/>
            <person name="Mondo S.J."/>
            <person name="Dannebaum R.O."/>
            <person name="Kuo R.C."/>
            <person name="Labutti K."/>
            <person name="Haridas S."/>
            <person name="Kuo A."/>
            <person name="Salamov A."/>
            <person name="Ahrendt S.R."/>
            <person name="Lipzen A."/>
            <person name="Sullivan W."/>
            <person name="Andreopoulos W.B."/>
            <person name="Clum A."/>
            <person name="Lindquist E."/>
            <person name="Daum C."/>
            <person name="Ramamoorthy G.K."/>
            <person name="Gryganskyi A."/>
            <person name="Culley D."/>
            <person name="Magnuson J.K."/>
            <person name="James T.Y."/>
            <person name="O'Malley M.A."/>
            <person name="Stajich J.E."/>
            <person name="Spatafora J.W."/>
            <person name="Visel A."/>
            <person name="Grigoriev I.V."/>
        </authorList>
    </citation>
    <scope>NUCLEOTIDE SEQUENCE [LARGE SCALE GENOMIC DNA]</scope>
    <source>
        <strain evidence="4 5">68-887.2</strain>
    </source>
</reference>
<gene>
    <name evidence="4" type="ORF">BCR39DRAFT_512995</name>
</gene>
<feature type="region of interest" description="Disordered" evidence="1">
    <location>
        <begin position="1657"/>
        <end position="1676"/>
    </location>
</feature>
<evidence type="ECO:0000313" key="4">
    <source>
        <dbReference type="EMBL" id="ORY35908.1"/>
    </source>
</evidence>
<feature type="domain" description="WSC" evidence="3">
    <location>
        <begin position="379"/>
        <end position="474"/>
    </location>
</feature>
<feature type="region of interest" description="Disordered" evidence="1">
    <location>
        <begin position="1545"/>
        <end position="1596"/>
    </location>
</feature>
<evidence type="ECO:0000256" key="1">
    <source>
        <dbReference type="SAM" id="MobiDB-lite"/>
    </source>
</evidence>
<feature type="domain" description="WSC" evidence="3">
    <location>
        <begin position="1311"/>
        <end position="1399"/>
    </location>
</feature>
<dbReference type="OrthoDB" id="5985073at2759"/>
<feature type="domain" description="WSC" evidence="3">
    <location>
        <begin position="695"/>
        <end position="788"/>
    </location>
</feature>
<dbReference type="SMART" id="SM00321">
    <property type="entry name" value="WSC"/>
    <property type="match status" value="11"/>
</dbReference>
<proteinExistence type="predicted"/>
<evidence type="ECO:0000259" key="3">
    <source>
        <dbReference type="PROSITE" id="PS51212"/>
    </source>
</evidence>
<feature type="domain" description="WSC" evidence="3">
    <location>
        <begin position="898"/>
        <end position="990"/>
    </location>
</feature>
<feature type="domain" description="WSC" evidence="3">
    <location>
        <begin position="589"/>
        <end position="681"/>
    </location>
</feature>
<feature type="compositionally biased region" description="Low complexity" evidence="1">
    <location>
        <begin position="1657"/>
        <end position="1675"/>
    </location>
</feature>
<protein>
    <recommendedName>
        <fullName evidence="3">WSC domain-containing protein</fullName>
    </recommendedName>
</protein>
<feature type="compositionally biased region" description="Basic residues" evidence="1">
    <location>
        <begin position="1814"/>
        <end position="1828"/>
    </location>
</feature>
<feature type="domain" description="WSC" evidence="3">
    <location>
        <begin position="1102"/>
        <end position="1197"/>
    </location>
</feature>
<feature type="domain" description="WSC" evidence="3">
    <location>
        <begin position="999"/>
        <end position="1087"/>
    </location>
</feature>
<dbReference type="STRING" id="71784.A0A1Y2BMB4"/>
<evidence type="ECO:0000313" key="5">
    <source>
        <dbReference type="Proteomes" id="UP000193986"/>
    </source>
</evidence>
<keyword evidence="2" id="KW-0732">Signal</keyword>
<dbReference type="Proteomes" id="UP000193986">
    <property type="component" value="Unassembled WGS sequence"/>
</dbReference>
<dbReference type="PROSITE" id="PS51212">
    <property type="entry name" value="WSC"/>
    <property type="match status" value="11"/>
</dbReference>
<feature type="domain" description="WSC" evidence="3">
    <location>
        <begin position="482"/>
        <end position="580"/>
    </location>
</feature>
<feature type="domain" description="WSC" evidence="3">
    <location>
        <begin position="1208"/>
        <end position="1299"/>
    </location>
</feature>
<sequence length="1828" mass="189171">MYRMLTLLPLAILALLQPVRGVVDAWHLDYIYDLVNEELDPIVTPNTQGTHMHKVFGGNAFGASYNFDTYSGAACSTCRIQADKSNYWVPQLYWYNPALSKPFTPIPAHFRFYYQLARNSPAQYVAPFPPGLRMLVGNPNLKTTPINVDYGCLVAANDVFGGTCNGFNCDRDCPYGLKIQLYFPNCWDGINLYKTDGSHMSYPTGTELRTGNCPWSHPIRIPTIQLETIWWTSQYMPGVATAGNLVWANGDTTGFGAHADFVNGWDLDLLSQALVAPGCVDINTEIPMEQCSVLAPYFDDTAAKACKPALGTLIEPGGNTDLVAAAKLPGCNPVWTNGTKPTCSPAVAGLNVAPFQGTNGPLVAADADRRDFVWPTTNGWHDIECFVAETPFDASNKYDFESPNLTVESCQSACLASGYPFAAMMQKFSTWKCQCGKAIVPTASVSPLMCNLTCPGNSAETCGGQFYEKVTWNVGGANTTAGAWYAGCLQDSTNGLATRPTYTFTSSSMTTEVCNQACVNRNATWALTRKGTTCECGTDNSLYDGGYVPDSYCTMKCTGNSSEICGDTSRSSVWNITNSGLAVVKGNHPAGWQGCYANPSSGLALSNNSWTSTTLTATNCLDGCMSLGYNYSAVTNGNTCMCGNNFNGGQQLPATQCAKACTGGNNQTCGGVSSVELFVTSASTLDIAEIQANHSAGWAGCYTNSGTNTPFSNSYSYTSTSMTVETCQYGCAQLGYPYAGLSLGKQCNCGTTAPRSSVVPYYRCTTVCVGNATETCGAGGYADIYQSVNSTTTVPKGAVAGYKGCFQDNGLKGLSSYTWKSTVLTLEKCVSGCKELGYSLGSAAQGNLCYCGNQWGGGIQLPDSSCTIACGGNSSEICGANSIQSLYETSAFADPVKPTGWQGCYSDSSGSRELSAYSYSQTTMTINVCRAACQLKGYTFAGLESGNTCYCDNAMGSNARVPAMMCATGCAGNSTQLCGGSGYIDIYNATGATPKSNGLAGYVGCFNDYTKLTGYTFTSDMMSSEMCEQICIQRGATYCGLRAGNTCMCGTVLPSSLTPTSSCSVACVGAANETCGNQDVASVYDLSQTEISTGAIDTTSNSTGYVGCFISATGYPLNVSLYTSNAAMTIEACASSCGQFNYKYSGVYYGTTCKCGNSLDATSLSYRVLPTNCNTRCSGNANEFCGSGNKMSVFELSKLGVAAAATSVEGYKGCYTVGTFFSAANYTFNDASVTATLCRRICHTKGMAYAAVTNARNCACNNSPTFGTALPLNQCTMTCTGNSSEICGSNAYASVYDTTGPGAYPPTTGYAKGYVGCFVSDTTSLTSYTYSSAGMTVELCGSMCEGKGYTTFGVRTTTCYCGNTYPNVQIRDASCSSKCPGNTAEYCGSSGQVSVFSSTNVKYVAPSSSSASSSKVANATSSASSVSHVANATTSSSHVSVTSVSTSKVANATSSASSHAVSVTSVSTSKVASSTSSASVSKAASSISSASVSKAASSSSSASVSKVASSTSSASVSKTASVTSTSGSALKSASTTSVSASKSTSASVTVIGTPSTSKVASSTSKPASSSSSSHAASSSSSSSHAASVTSTSSSHAASVTSTSKAVSVTSVSKSSAAAASSSTSKASSVASSVKPSSSSVSKTSTVASVSSVKVSTTSKPASSTTTSKTAAPTSSLGSVGLADPSVPLGCYIGGKAGAFSSATMTCSSLTPAMCRMWCNVNGYAYAGAKQGNFCGCASSLSGFTAGSSSDCTTPCLGDAVTTDVCGGDSYYSAYNATLSGIVKRDLTLDLSQITVLQQEDDAQVVTQEEGTKKWTGHTRRHYRNRRHD</sequence>
<feature type="domain" description="WSC" evidence="3">
    <location>
        <begin position="799"/>
        <end position="890"/>
    </location>
</feature>
<dbReference type="EMBL" id="MCFC01000001">
    <property type="protein sequence ID" value="ORY35908.1"/>
    <property type="molecule type" value="Genomic_DNA"/>
</dbReference>
<dbReference type="Pfam" id="PF01822">
    <property type="entry name" value="WSC"/>
    <property type="match status" value="11"/>
</dbReference>
<dbReference type="PANTHER" id="PTHR43662:SF3">
    <property type="entry name" value="DOMAIN PROTEIN, PUTATIVE (AFU_ORTHOLOGUE AFUA_6G11970)-RELATED"/>
    <property type="match status" value="1"/>
</dbReference>
<organism evidence="4 5">
    <name type="scientific">Naematelia encephala</name>
    <dbReference type="NCBI Taxonomy" id="71784"/>
    <lineage>
        <taxon>Eukaryota</taxon>
        <taxon>Fungi</taxon>
        <taxon>Dikarya</taxon>
        <taxon>Basidiomycota</taxon>
        <taxon>Agaricomycotina</taxon>
        <taxon>Tremellomycetes</taxon>
        <taxon>Tremellales</taxon>
        <taxon>Naemateliaceae</taxon>
        <taxon>Naematelia</taxon>
    </lineage>
</organism>
<keyword evidence="5" id="KW-1185">Reference proteome</keyword>